<dbReference type="EMBL" id="RHIB01000001">
    <property type="protein sequence ID" value="RNA69302.1"/>
    <property type="molecule type" value="Genomic_DNA"/>
</dbReference>
<accession>A0A3M7TWM3</accession>
<dbReference type="Proteomes" id="UP000278746">
    <property type="component" value="Unassembled WGS sequence"/>
</dbReference>
<reference evidence="2 3" key="1">
    <citation type="submission" date="2018-10" db="EMBL/GenBank/DDBJ databases">
        <title>Bacillus Keqinensis sp. nov., a moderately halophilic bacterium isolated from a saline-alkaline lake.</title>
        <authorList>
            <person name="Wang H."/>
        </authorList>
    </citation>
    <scope>NUCLEOTIDE SEQUENCE [LARGE SCALE GENOMIC DNA]</scope>
    <source>
        <strain evidence="2 3">KQ-3</strain>
    </source>
</reference>
<evidence type="ECO:0000313" key="2">
    <source>
        <dbReference type="EMBL" id="RNA69302.1"/>
    </source>
</evidence>
<organism evidence="2 3">
    <name type="scientific">Alteribacter keqinensis</name>
    <dbReference type="NCBI Taxonomy" id="2483800"/>
    <lineage>
        <taxon>Bacteria</taxon>
        <taxon>Bacillati</taxon>
        <taxon>Bacillota</taxon>
        <taxon>Bacilli</taxon>
        <taxon>Bacillales</taxon>
        <taxon>Bacillaceae</taxon>
        <taxon>Alteribacter</taxon>
    </lineage>
</organism>
<proteinExistence type="predicted"/>
<evidence type="ECO:0000259" key="1">
    <source>
        <dbReference type="Pfam" id="PF22289"/>
    </source>
</evidence>
<feature type="domain" description="Dimethylamine monooxygenase subunit DmmA-like C-terminal" evidence="1">
    <location>
        <begin position="103"/>
        <end position="144"/>
    </location>
</feature>
<name>A0A3M7TWM3_9BACI</name>
<dbReference type="InterPro" id="IPR048037">
    <property type="entry name" value="DmmA-like_C"/>
</dbReference>
<protein>
    <recommendedName>
        <fullName evidence="1">Dimethylamine monooxygenase subunit DmmA-like C-terminal domain-containing protein</fullName>
    </recommendedName>
</protein>
<dbReference type="AlphaFoldDB" id="A0A3M7TWM3"/>
<gene>
    <name evidence="2" type="ORF">EBO34_04980</name>
</gene>
<comment type="caution">
    <text evidence="2">The sequence shown here is derived from an EMBL/GenBank/DDBJ whole genome shotgun (WGS) entry which is preliminary data.</text>
</comment>
<keyword evidence="3" id="KW-1185">Reference proteome</keyword>
<sequence>MSKNWVWVPGRQKYLILYHHSQDHQVLLTKLRRVKADVEEVEVKDRDHQAALLSYLSIQKMGTYLYGFLPETMIHSIAYVVKEAGFTDDDMQMCAPGDKHRPVFCAHCHAVFFVEPGDEITCPECRCFLEVSDNWSVFHQAYLGSYSFKEGET</sequence>
<dbReference type="RefSeq" id="WP_122896823.1">
    <property type="nucleotide sequence ID" value="NZ_RHIB01000001.1"/>
</dbReference>
<dbReference type="OrthoDB" id="2867625at2"/>
<dbReference type="Pfam" id="PF22289">
    <property type="entry name" value="DmmA-like_C"/>
    <property type="match status" value="1"/>
</dbReference>
<evidence type="ECO:0000313" key="3">
    <source>
        <dbReference type="Proteomes" id="UP000278746"/>
    </source>
</evidence>